<evidence type="ECO:0000256" key="1">
    <source>
        <dbReference type="ARBA" id="ARBA00022786"/>
    </source>
</evidence>
<comment type="caution">
    <text evidence="6">The sequence shown here is derived from an EMBL/GenBank/DDBJ whole genome shotgun (WGS) entry which is preliminary data.</text>
</comment>
<feature type="domain" description="Nucleoplasmin-like" evidence="5">
    <location>
        <begin position="3"/>
        <end position="52"/>
    </location>
</feature>
<reference evidence="6 7" key="1">
    <citation type="submission" date="2024-04" db="EMBL/GenBank/DDBJ databases">
        <title>Genome assembly C_amara_ONT_v2.</title>
        <authorList>
            <person name="Yant L."/>
            <person name="Moore C."/>
            <person name="Slenker M."/>
        </authorList>
    </citation>
    <scope>NUCLEOTIDE SEQUENCE [LARGE SCALE GENOMIC DNA]</scope>
    <source>
        <tissue evidence="6">Leaf</tissue>
    </source>
</reference>
<accession>A0ABD1BYF4</accession>
<keyword evidence="4" id="KW-0812">Transmembrane</keyword>
<dbReference type="Gene3D" id="2.60.120.340">
    <property type="entry name" value="Nucleoplasmin core domain"/>
    <property type="match status" value="1"/>
</dbReference>
<dbReference type="InterPro" id="IPR051865">
    <property type="entry name" value="WD-repeat_CDT2_adapter"/>
</dbReference>
<gene>
    <name evidence="6" type="ORF">V5N11_026755</name>
</gene>
<dbReference type="InterPro" id="IPR041232">
    <property type="entry name" value="NPL"/>
</dbReference>
<evidence type="ECO:0000259" key="5">
    <source>
        <dbReference type="Pfam" id="PF17800"/>
    </source>
</evidence>
<evidence type="ECO:0000256" key="2">
    <source>
        <dbReference type="ARBA" id="ARBA00043952"/>
    </source>
</evidence>
<dbReference type="PANTHER" id="PTHR22852:SF0">
    <property type="entry name" value="DENTICLELESS PROTEIN HOMOLOG"/>
    <property type="match status" value="1"/>
</dbReference>
<name>A0ABD1BYF4_CARAN</name>
<keyword evidence="7" id="KW-1185">Reference proteome</keyword>
<proteinExistence type="predicted"/>
<keyword evidence="1" id="KW-0833">Ubl conjugation pathway</keyword>
<feature type="region of interest" description="Disordered" evidence="3">
    <location>
        <begin position="163"/>
        <end position="185"/>
    </location>
</feature>
<organism evidence="6 7">
    <name type="scientific">Cardamine amara subsp. amara</name>
    <dbReference type="NCBI Taxonomy" id="228776"/>
    <lineage>
        <taxon>Eukaryota</taxon>
        <taxon>Viridiplantae</taxon>
        <taxon>Streptophyta</taxon>
        <taxon>Embryophyta</taxon>
        <taxon>Tracheophyta</taxon>
        <taxon>Spermatophyta</taxon>
        <taxon>Magnoliopsida</taxon>
        <taxon>eudicotyledons</taxon>
        <taxon>Gunneridae</taxon>
        <taxon>Pentapetalae</taxon>
        <taxon>rosids</taxon>
        <taxon>malvids</taxon>
        <taxon>Brassicales</taxon>
        <taxon>Brassicaceae</taxon>
        <taxon>Cardamineae</taxon>
        <taxon>Cardamine</taxon>
    </lineage>
</organism>
<dbReference type="PANTHER" id="PTHR22852">
    <property type="entry name" value="LETHAL 2 DENTICLELESS PROTEIN RETINOIC ACID-REGULATED NUCLEAR MATRIX-ASSOCIATED PROTEIN"/>
    <property type="match status" value="1"/>
</dbReference>
<evidence type="ECO:0000256" key="4">
    <source>
        <dbReference type="SAM" id="Phobius"/>
    </source>
</evidence>
<feature type="transmembrane region" description="Helical" evidence="4">
    <location>
        <begin position="90"/>
        <end position="114"/>
    </location>
</feature>
<dbReference type="Pfam" id="PF17800">
    <property type="entry name" value="NPL"/>
    <property type="match status" value="1"/>
</dbReference>
<dbReference type="AlphaFoldDB" id="A0ABD1BYF4"/>
<protein>
    <submittedName>
        <fullName evidence="6">Histone deacetylase HDT2</fullName>
    </submittedName>
</protein>
<sequence>MTESVLVTVTVDGKKLVIGTLSQEKFPQISFDLVFEKEFELSHNSTKASVHFIEVRLILTIVFVFGLYTALLAWLKELIYLLFKNESDVARFYSCSFLIFSHLILYPIFFAYGFMFSGCFIKHYICALSQGRDHNCHAGAPDSALKFWDTRKLKVPFVQASAQSDPTNTKEKGSHGIVSLSKDSSGTSLTASFKDNRIYLYNTLQLDKGPVQSFSLENMFEKQAVRTFSTSNCRLSVSIF</sequence>
<feature type="transmembrane region" description="Helical" evidence="4">
    <location>
        <begin position="57"/>
        <end position="75"/>
    </location>
</feature>
<evidence type="ECO:0000313" key="6">
    <source>
        <dbReference type="EMBL" id="KAL1222238.1"/>
    </source>
</evidence>
<comment type="pathway">
    <text evidence="2">Protein modification.</text>
</comment>
<keyword evidence="4" id="KW-1133">Transmembrane helix</keyword>
<keyword evidence="4" id="KW-0472">Membrane</keyword>
<evidence type="ECO:0000313" key="7">
    <source>
        <dbReference type="Proteomes" id="UP001558713"/>
    </source>
</evidence>
<evidence type="ECO:0000256" key="3">
    <source>
        <dbReference type="SAM" id="MobiDB-lite"/>
    </source>
</evidence>
<dbReference type="Proteomes" id="UP001558713">
    <property type="component" value="Unassembled WGS sequence"/>
</dbReference>
<dbReference type="EMBL" id="JBANAX010000105">
    <property type="protein sequence ID" value="KAL1222238.1"/>
    <property type="molecule type" value="Genomic_DNA"/>
</dbReference>